<accession>A0ABQ6BIE1</accession>
<dbReference type="Pfam" id="PF01292">
    <property type="entry name" value="Ni_hydr_CYTB"/>
    <property type="match status" value="1"/>
</dbReference>
<comment type="cofactor">
    <cofactor evidence="1">
        <name>heme b</name>
        <dbReference type="ChEBI" id="CHEBI:60344"/>
    </cofactor>
</comment>
<sequence>MAEPRNRYSTVSLILHWLIAALVATQIGLIAAHEATDGPISREFVQIHKSVGLSILVLTLGRLGWRIANPAIPLPAAMRAWEKGLARATHVLFYAFMIGMPLVGWAASSAAGREIQWFGLVPWPLLPIGGGREMAGQLMDMHELAAKALYVLIVLHVVGALKHHFVDRDNVLHRMIPWIPRRP</sequence>
<feature type="transmembrane region" description="Helical" evidence="13">
    <location>
        <begin position="44"/>
        <end position="65"/>
    </location>
</feature>
<keyword evidence="4" id="KW-1003">Cell membrane</keyword>
<organism evidence="15 16">
    <name type="scientific">Brevundimonas denitrificans</name>
    <dbReference type="NCBI Taxonomy" id="1443434"/>
    <lineage>
        <taxon>Bacteria</taxon>
        <taxon>Pseudomonadati</taxon>
        <taxon>Pseudomonadota</taxon>
        <taxon>Alphaproteobacteria</taxon>
        <taxon>Caulobacterales</taxon>
        <taxon>Caulobacteraceae</taxon>
        <taxon>Brevundimonas</taxon>
    </lineage>
</organism>
<comment type="caution">
    <text evidence="15">The sequence shown here is derived from an EMBL/GenBank/DDBJ whole genome shotgun (WGS) entry which is preliminary data.</text>
</comment>
<evidence type="ECO:0000256" key="5">
    <source>
        <dbReference type="ARBA" id="ARBA00022617"/>
    </source>
</evidence>
<reference evidence="16" key="1">
    <citation type="journal article" date="2019" name="Int. J. Syst. Evol. Microbiol.">
        <title>The Global Catalogue of Microorganisms (GCM) 10K type strain sequencing project: providing services to taxonomists for standard genome sequencing and annotation.</title>
        <authorList>
            <consortium name="The Broad Institute Genomics Platform"/>
            <consortium name="The Broad Institute Genome Sequencing Center for Infectious Disease"/>
            <person name="Wu L."/>
            <person name="Ma J."/>
        </authorList>
    </citation>
    <scope>NUCLEOTIDE SEQUENCE [LARGE SCALE GENOMIC DNA]</scope>
    <source>
        <strain evidence="16">NBRC 110107</strain>
    </source>
</reference>
<feature type="transmembrane region" description="Helical" evidence="13">
    <location>
        <begin position="148"/>
        <end position="166"/>
    </location>
</feature>
<comment type="subcellular location">
    <subcellularLocation>
        <location evidence="2">Cell membrane</location>
        <topology evidence="2">Multi-pass membrane protein</topology>
    </subcellularLocation>
</comment>
<keyword evidence="6 13" id="KW-0812">Transmembrane</keyword>
<keyword evidence="9 13" id="KW-1133">Transmembrane helix</keyword>
<dbReference type="InterPro" id="IPR016174">
    <property type="entry name" value="Di-haem_cyt_TM"/>
</dbReference>
<keyword evidence="16" id="KW-1185">Reference proteome</keyword>
<evidence type="ECO:0000313" key="16">
    <source>
        <dbReference type="Proteomes" id="UP001156921"/>
    </source>
</evidence>
<evidence type="ECO:0000256" key="6">
    <source>
        <dbReference type="ARBA" id="ARBA00022692"/>
    </source>
</evidence>
<feature type="transmembrane region" description="Helical" evidence="13">
    <location>
        <begin position="85"/>
        <end position="107"/>
    </location>
</feature>
<evidence type="ECO:0000256" key="1">
    <source>
        <dbReference type="ARBA" id="ARBA00001970"/>
    </source>
</evidence>
<evidence type="ECO:0000256" key="11">
    <source>
        <dbReference type="ARBA" id="ARBA00023136"/>
    </source>
</evidence>
<dbReference type="SUPFAM" id="SSF81342">
    <property type="entry name" value="Transmembrane di-heme cytochromes"/>
    <property type="match status" value="1"/>
</dbReference>
<keyword evidence="11 13" id="KW-0472">Membrane</keyword>
<evidence type="ECO:0000256" key="9">
    <source>
        <dbReference type="ARBA" id="ARBA00022989"/>
    </source>
</evidence>
<evidence type="ECO:0000256" key="7">
    <source>
        <dbReference type="ARBA" id="ARBA00022723"/>
    </source>
</evidence>
<evidence type="ECO:0000256" key="10">
    <source>
        <dbReference type="ARBA" id="ARBA00023004"/>
    </source>
</evidence>
<keyword evidence="5" id="KW-0349">Heme</keyword>
<evidence type="ECO:0000256" key="2">
    <source>
        <dbReference type="ARBA" id="ARBA00004651"/>
    </source>
</evidence>
<name>A0ABQ6BIE1_9CAUL</name>
<protein>
    <recommendedName>
        <fullName evidence="14">Cytochrome b561 bacterial/Ni-hydrogenase domain-containing protein</fullName>
    </recommendedName>
</protein>
<dbReference type="EMBL" id="BSOY01000003">
    <property type="protein sequence ID" value="GLS00281.1"/>
    <property type="molecule type" value="Genomic_DNA"/>
</dbReference>
<evidence type="ECO:0000256" key="8">
    <source>
        <dbReference type="ARBA" id="ARBA00022982"/>
    </source>
</evidence>
<keyword evidence="7" id="KW-0479">Metal-binding</keyword>
<proteinExistence type="inferred from homology"/>
<gene>
    <name evidence="15" type="ORF">GCM10007859_02850</name>
</gene>
<dbReference type="PANTHER" id="PTHR30529:SF1">
    <property type="entry name" value="CYTOCHROME B561 HOMOLOG 2"/>
    <property type="match status" value="1"/>
</dbReference>
<evidence type="ECO:0000313" key="15">
    <source>
        <dbReference type="EMBL" id="GLS00281.1"/>
    </source>
</evidence>
<keyword evidence="3" id="KW-0813">Transport</keyword>
<feature type="domain" description="Cytochrome b561 bacterial/Ni-hydrogenase" evidence="14">
    <location>
        <begin position="7"/>
        <end position="177"/>
    </location>
</feature>
<evidence type="ECO:0000256" key="12">
    <source>
        <dbReference type="ARBA" id="ARBA00037975"/>
    </source>
</evidence>
<evidence type="ECO:0000256" key="4">
    <source>
        <dbReference type="ARBA" id="ARBA00022475"/>
    </source>
</evidence>
<dbReference type="RefSeq" id="WP_284220353.1">
    <property type="nucleotide sequence ID" value="NZ_BSOY01000003.1"/>
</dbReference>
<dbReference type="PANTHER" id="PTHR30529">
    <property type="entry name" value="CYTOCHROME B561"/>
    <property type="match status" value="1"/>
</dbReference>
<keyword evidence="10" id="KW-0408">Iron</keyword>
<dbReference type="InterPro" id="IPR052168">
    <property type="entry name" value="Cytochrome_b561_oxidase"/>
</dbReference>
<evidence type="ECO:0000256" key="3">
    <source>
        <dbReference type="ARBA" id="ARBA00022448"/>
    </source>
</evidence>
<dbReference type="InterPro" id="IPR011577">
    <property type="entry name" value="Cyt_b561_bac/Ni-Hgenase"/>
</dbReference>
<evidence type="ECO:0000256" key="13">
    <source>
        <dbReference type="SAM" id="Phobius"/>
    </source>
</evidence>
<keyword evidence="8" id="KW-0249">Electron transport</keyword>
<feature type="transmembrane region" description="Helical" evidence="13">
    <location>
        <begin position="12"/>
        <end position="32"/>
    </location>
</feature>
<dbReference type="Proteomes" id="UP001156921">
    <property type="component" value="Unassembled WGS sequence"/>
</dbReference>
<comment type="similarity">
    <text evidence="12">Belongs to the cytochrome b561 family.</text>
</comment>
<evidence type="ECO:0000259" key="14">
    <source>
        <dbReference type="Pfam" id="PF01292"/>
    </source>
</evidence>